<sequence length="96" mass="10741">MDDFIHTRQGIVMFFVKRSLSHVRKLHIDDLSAKKITARTVRCGGIARKCPCWSRWLFFFMTVGVVSGFSIAVVLSTCPDAGDATLWKGADCEMKA</sequence>
<name>A0A812K0R8_9DINO</name>
<gene>
    <name evidence="2" type="ORF">SNEC2469_LOCUS2750</name>
</gene>
<evidence type="ECO:0000313" key="2">
    <source>
        <dbReference type="EMBL" id="CAE7219984.1"/>
    </source>
</evidence>
<dbReference type="OrthoDB" id="416986at2759"/>
<dbReference type="AlphaFoldDB" id="A0A812K0R8"/>
<dbReference type="EMBL" id="CAJNJA010007083">
    <property type="protein sequence ID" value="CAE7219984.1"/>
    <property type="molecule type" value="Genomic_DNA"/>
</dbReference>
<keyword evidence="3" id="KW-1185">Reference proteome</keyword>
<feature type="non-terminal residue" evidence="2">
    <location>
        <position position="1"/>
    </location>
</feature>
<keyword evidence="1" id="KW-0812">Transmembrane</keyword>
<proteinExistence type="predicted"/>
<comment type="caution">
    <text evidence="2">The sequence shown here is derived from an EMBL/GenBank/DDBJ whole genome shotgun (WGS) entry which is preliminary data.</text>
</comment>
<reference evidence="2" key="1">
    <citation type="submission" date="2021-02" db="EMBL/GenBank/DDBJ databases">
        <authorList>
            <person name="Dougan E. K."/>
            <person name="Rhodes N."/>
            <person name="Thang M."/>
            <person name="Chan C."/>
        </authorList>
    </citation>
    <scope>NUCLEOTIDE SEQUENCE</scope>
</reference>
<feature type="transmembrane region" description="Helical" evidence="1">
    <location>
        <begin position="56"/>
        <end position="75"/>
    </location>
</feature>
<evidence type="ECO:0000256" key="1">
    <source>
        <dbReference type="SAM" id="Phobius"/>
    </source>
</evidence>
<dbReference type="Proteomes" id="UP000601435">
    <property type="component" value="Unassembled WGS sequence"/>
</dbReference>
<organism evidence="2 3">
    <name type="scientific">Symbiodinium necroappetens</name>
    <dbReference type="NCBI Taxonomy" id="1628268"/>
    <lineage>
        <taxon>Eukaryota</taxon>
        <taxon>Sar</taxon>
        <taxon>Alveolata</taxon>
        <taxon>Dinophyceae</taxon>
        <taxon>Suessiales</taxon>
        <taxon>Symbiodiniaceae</taxon>
        <taxon>Symbiodinium</taxon>
    </lineage>
</organism>
<evidence type="ECO:0000313" key="3">
    <source>
        <dbReference type="Proteomes" id="UP000601435"/>
    </source>
</evidence>
<accession>A0A812K0R8</accession>
<protein>
    <submittedName>
        <fullName evidence="2">Uncharacterized protein</fullName>
    </submittedName>
</protein>
<keyword evidence="1" id="KW-1133">Transmembrane helix</keyword>
<keyword evidence="1" id="KW-0472">Membrane</keyword>